<gene>
    <name evidence="1" type="ORF">DOTSEDRAFT_74201</name>
</gene>
<dbReference type="AlphaFoldDB" id="N1PGX6"/>
<dbReference type="HOGENOM" id="CLU_2427019_0_0_1"/>
<proteinExistence type="predicted"/>
<reference evidence="2" key="1">
    <citation type="journal article" date="2012" name="PLoS Genet.">
        <title>The genomes of the fungal plant pathogens Cladosporium fulvum and Dothistroma septosporum reveal adaptation to different hosts and lifestyles but also signatures of common ancestry.</title>
        <authorList>
            <person name="de Wit P.J.G.M."/>
            <person name="van der Burgt A."/>
            <person name="Oekmen B."/>
            <person name="Stergiopoulos I."/>
            <person name="Abd-Elsalam K.A."/>
            <person name="Aerts A.L."/>
            <person name="Bahkali A.H."/>
            <person name="Beenen H.G."/>
            <person name="Chettri P."/>
            <person name="Cox M.P."/>
            <person name="Datema E."/>
            <person name="de Vries R.P."/>
            <person name="Dhillon B."/>
            <person name="Ganley A.R."/>
            <person name="Griffiths S.A."/>
            <person name="Guo Y."/>
            <person name="Hamelin R.C."/>
            <person name="Henrissat B."/>
            <person name="Kabir M.S."/>
            <person name="Jashni M.K."/>
            <person name="Kema G."/>
            <person name="Klaubauf S."/>
            <person name="Lapidus A."/>
            <person name="Levasseur A."/>
            <person name="Lindquist E."/>
            <person name="Mehrabi R."/>
            <person name="Ohm R.A."/>
            <person name="Owen T.J."/>
            <person name="Salamov A."/>
            <person name="Schwelm A."/>
            <person name="Schijlen E."/>
            <person name="Sun H."/>
            <person name="van den Burg H.A."/>
            <person name="van Ham R.C.H.J."/>
            <person name="Zhang S."/>
            <person name="Goodwin S.B."/>
            <person name="Grigoriev I.V."/>
            <person name="Collemare J."/>
            <person name="Bradshaw R.E."/>
        </authorList>
    </citation>
    <scope>NUCLEOTIDE SEQUENCE [LARGE SCALE GENOMIC DNA]</scope>
    <source>
        <strain evidence="2">NZE10 / CBS 128990</strain>
    </source>
</reference>
<reference evidence="1 2" key="2">
    <citation type="journal article" date="2012" name="PLoS Pathog.">
        <title>Diverse lifestyles and strategies of plant pathogenesis encoded in the genomes of eighteen Dothideomycetes fungi.</title>
        <authorList>
            <person name="Ohm R.A."/>
            <person name="Feau N."/>
            <person name="Henrissat B."/>
            <person name="Schoch C.L."/>
            <person name="Horwitz B.A."/>
            <person name="Barry K.W."/>
            <person name="Condon B.J."/>
            <person name="Copeland A.C."/>
            <person name="Dhillon B."/>
            <person name="Glaser F."/>
            <person name="Hesse C.N."/>
            <person name="Kosti I."/>
            <person name="LaButti K."/>
            <person name="Lindquist E.A."/>
            <person name="Lucas S."/>
            <person name="Salamov A.A."/>
            <person name="Bradshaw R.E."/>
            <person name="Ciuffetti L."/>
            <person name="Hamelin R.C."/>
            <person name="Kema G.H.J."/>
            <person name="Lawrence C."/>
            <person name="Scott J.A."/>
            <person name="Spatafora J.W."/>
            <person name="Turgeon B.G."/>
            <person name="de Wit P.J.G.M."/>
            <person name="Zhong S."/>
            <person name="Goodwin S.B."/>
            <person name="Grigoriev I.V."/>
        </authorList>
    </citation>
    <scope>NUCLEOTIDE SEQUENCE [LARGE SCALE GENOMIC DNA]</scope>
    <source>
        <strain evidence="2">NZE10 / CBS 128990</strain>
    </source>
</reference>
<evidence type="ECO:0000313" key="1">
    <source>
        <dbReference type="EMBL" id="EME40566.1"/>
    </source>
</evidence>
<organism evidence="1 2">
    <name type="scientific">Dothistroma septosporum (strain NZE10 / CBS 128990)</name>
    <name type="common">Red band needle blight fungus</name>
    <name type="synonym">Mycosphaerella pini</name>
    <dbReference type="NCBI Taxonomy" id="675120"/>
    <lineage>
        <taxon>Eukaryota</taxon>
        <taxon>Fungi</taxon>
        <taxon>Dikarya</taxon>
        <taxon>Ascomycota</taxon>
        <taxon>Pezizomycotina</taxon>
        <taxon>Dothideomycetes</taxon>
        <taxon>Dothideomycetidae</taxon>
        <taxon>Mycosphaerellales</taxon>
        <taxon>Mycosphaerellaceae</taxon>
        <taxon>Dothistroma</taxon>
    </lineage>
</organism>
<evidence type="ECO:0000313" key="2">
    <source>
        <dbReference type="Proteomes" id="UP000016933"/>
    </source>
</evidence>
<sequence length="91" mass="9913">MASDIEHAMPDHQGPLAPSLQTLMLSSGVIPLERTVMEAVHLPLPRGELPMIEPTPAERKTWLAEPKAWTARSMRGGEPLRGPVRLKAAAD</sequence>
<protein>
    <submittedName>
        <fullName evidence="1">Uncharacterized protein</fullName>
    </submittedName>
</protein>
<dbReference type="Proteomes" id="UP000016933">
    <property type="component" value="Unassembled WGS sequence"/>
</dbReference>
<keyword evidence="2" id="KW-1185">Reference proteome</keyword>
<dbReference type="EMBL" id="KB446543">
    <property type="protein sequence ID" value="EME40566.1"/>
    <property type="molecule type" value="Genomic_DNA"/>
</dbReference>
<name>N1PGX6_DOTSN</name>
<accession>N1PGX6</accession>